<dbReference type="Pfam" id="PF23187">
    <property type="entry name" value="UBX7_N"/>
    <property type="match status" value="1"/>
</dbReference>
<evidence type="ECO:0000256" key="3">
    <source>
        <dbReference type="ARBA" id="ARBA00038812"/>
    </source>
</evidence>
<dbReference type="SUPFAM" id="SSF52833">
    <property type="entry name" value="Thioredoxin-like"/>
    <property type="match status" value="1"/>
</dbReference>
<dbReference type="SMART" id="SM00166">
    <property type="entry name" value="UBX"/>
    <property type="match status" value="1"/>
</dbReference>
<dbReference type="EMBL" id="JACEEZ010013885">
    <property type="protein sequence ID" value="KAG0719811.1"/>
    <property type="molecule type" value="Genomic_DNA"/>
</dbReference>
<dbReference type="PANTHER" id="PTHR46424">
    <property type="entry name" value="UBX DOMAIN-CONTAINING PROTEIN 4"/>
    <property type="match status" value="1"/>
</dbReference>
<evidence type="ECO:0000313" key="10">
    <source>
        <dbReference type="Proteomes" id="UP000770661"/>
    </source>
</evidence>
<dbReference type="GO" id="GO:0005789">
    <property type="term" value="C:endoplasmic reticulum membrane"/>
    <property type="evidence" value="ECO:0007669"/>
    <property type="project" value="UniProtKB-SubCell"/>
</dbReference>
<feature type="compositionally biased region" description="Low complexity" evidence="7">
    <location>
        <begin position="300"/>
        <end position="310"/>
    </location>
</feature>
<dbReference type="InterPro" id="IPR036249">
    <property type="entry name" value="Thioredoxin-like_sf"/>
</dbReference>
<protein>
    <recommendedName>
        <fullName evidence="4">UBX domain-containing protein 4</fullName>
    </recommendedName>
    <alternativeName>
        <fullName evidence="5">UBX domain-containing protein 2</fullName>
    </alternativeName>
</protein>
<feature type="region of interest" description="Disordered" evidence="7">
    <location>
        <begin position="437"/>
        <end position="468"/>
    </location>
</feature>
<accession>A0A8J4Y9S2</accession>
<evidence type="ECO:0000256" key="7">
    <source>
        <dbReference type="SAM" id="MobiDB-lite"/>
    </source>
</evidence>
<dbReference type="GO" id="GO:0006986">
    <property type="term" value="P:response to unfolded protein"/>
    <property type="evidence" value="ECO:0007669"/>
    <property type="project" value="UniProtKB-KW"/>
</dbReference>
<proteinExistence type="predicted"/>
<evidence type="ECO:0000256" key="5">
    <source>
        <dbReference type="ARBA" id="ARBA00041575"/>
    </source>
</evidence>
<dbReference type="SUPFAM" id="SSF54236">
    <property type="entry name" value="Ubiquitin-like"/>
    <property type="match status" value="1"/>
</dbReference>
<organism evidence="9 10">
    <name type="scientific">Chionoecetes opilio</name>
    <name type="common">Atlantic snow crab</name>
    <name type="synonym">Cancer opilio</name>
    <dbReference type="NCBI Taxonomy" id="41210"/>
    <lineage>
        <taxon>Eukaryota</taxon>
        <taxon>Metazoa</taxon>
        <taxon>Ecdysozoa</taxon>
        <taxon>Arthropoda</taxon>
        <taxon>Crustacea</taxon>
        <taxon>Multicrustacea</taxon>
        <taxon>Malacostraca</taxon>
        <taxon>Eumalacostraca</taxon>
        <taxon>Eucarida</taxon>
        <taxon>Decapoda</taxon>
        <taxon>Pleocyemata</taxon>
        <taxon>Brachyura</taxon>
        <taxon>Eubrachyura</taxon>
        <taxon>Majoidea</taxon>
        <taxon>Majidae</taxon>
        <taxon>Chionoecetes</taxon>
    </lineage>
</organism>
<dbReference type="Gene3D" id="3.40.30.10">
    <property type="entry name" value="Glutaredoxin"/>
    <property type="match status" value="1"/>
</dbReference>
<evidence type="ECO:0000256" key="2">
    <source>
        <dbReference type="ARBA" id="ARBA00023230"/>
    </source>
</evidence>
<feature type="compositionally biased region" description="Basic and acidic residues" evidence="7">
    <location>
        <begin position="161"/>
        <end position="182"/>
    </location>
</feature>
<dbReference type="Pfam" id="PF00789">
    <property type="entry name" value="UBX"/>
    <property type="match status" value="1"/>
</dbReference>
<dbReference type="PROSITE" id="PS50033">
    <property type="entry name" value="UBX"/>
    <property type="match status" value="1"/>
</dbReference>
<evidence type="ECO:0000256" key="4">
    <source>
        <dbReference type="ARBA" id="ARBA00040925"/>
    </source>
</evidence>
<dbReference type="InterPro" id="IPR001012">
    <property type="entry name" value="UBX_dom"/>
</dbReference>
<comment type="subunit">
    <text evidence="3">Directly interacts with VCP. Interacts with UBQLN1. Forms a complex with VCP and UBQLN1.</text>
</comment>
<evidence type="ECO:0000256" key="6">
    <source>
        <dbReference type="ARBA" id="ARBA00046062"/>
    </source>
</evidence>
<dbReference type="Proteomes" id="UP000770661">
    <property type="component" value="Unassembled WGS sequence"/>
</dbReference>
<dbReference type="AlphaFoldDB" id="A0A8J4Y9S2"/>
<dbReference type="InterPro" id="IPR029071">
    <property type="entry name" value="Ubiquitin-like_domsf"/>
</dbReference>
<keyword evidence="2" id="KW-0834">Unfolded protein response</keyword>
<evidence type="ECO:0000313" key="9">
    <source>
        <dbReference type="EMBL" id="KAG0719811.1"/>
    </source>
</evidence>
<dbReference type="CDD" id="cd16117">
    <property type="entry name" value="UBX_UBXN4"/>
    <property type="match status" value="1"/>
</dbReference>
<comment type="function">
    <text evidence="6">Involved in endoplasmic reticulum-associated protein degradation (ERAD). Acts as a platform to recruit both UBQLN1 and VCP to the ER during ERAD.</text>
</comment>
<feature type="compositionally biased region" description="Basic and acidic residues" evidence="7">
    <location>
        <begin position="223"/>
        <end position="246"/>
    </location>
</feature>
<evidence type="ECO:0000256" key="1">
    <source>
        <dbReference type="ARBA" id="ARBA00004406"/>
    </source>
</evidence>
<dbReference type="Gene3D" id="3.10.20.90">
    <property type="entry name" value="Phosphatidylinositol 3-kinase Catalytic Subunit, Chain A, domain 1"/>
    <property type="match status" value="1"/>
</dbReference>
<dbReference type="GO" id="GO:0036503">
    <property type="term" value="P:ERAD pathway"/>
    <property type="evidence" value="ECO:0007669"/>
    <property type="project" value="TreeGrafter"/>
</dbReference>
<dbReference type="PANTHER" id="PTHR46424:SF1">
    <property type="entry name" value="UBX DOMAIN-CONTAINING PROTEIN 4"/>
    <property type="match status" value="1"/>
</dbReference>
<comment type="subcellular location">
    <subcellularLocation>
        <location evidence="1">Endoplasmic reticulum membrane</location>
        <topology evidence="1">Peripheral membrane protein</topology>
    </subcellularLocation>
</comment>
<sequence length="468" mass="50049">MNWFEGSIPQAIAAAKNGKAIFVVYVRDSSEASKTTDEVLSQQDVVKALGGGHFVAIKLDNGTEDAKQFSQIYPLVLVPSLFFISGETGVPLEVLGGPLTSESLKQKINKLTTEAKPVANTSSPSPSASGISNTAEDSGGSASDQAEAAKACAAPPTATTEEVKAKSEDAKPVPEAASKDQEAPAAEASGTSNMEGSSSEEPSLDDKVDRAKTLLADKQYMTAKEKAEEIRQKEISRRKMGQDVAKKRQKQEDDEIKAAARERRKDKEDDRIARERVKAQIAADRAEREAHAAVLRGEEPPASQAAAAAAPTPPSAPASNISRLKFRLPDGSSAISQFPAEAPLSEVRQYIEQNLDLPFSTFTLASTVQPRPFTPEDHTTSLRDLGLVPSAILAILPSASSGPGRLVSTGGTVWDILWLLLTPITFLYGFLQDNLLGRRGQPTERTGEPRPKRARGDQSPNSQQRPAT</sequence>
<feature type="compositionally biased region" description="Basic and acidic residues" evidence="7">
    <location>
        <begin position="441"/>
        <end position="456"/>
    </location>
</feature>
<feature type="compositionally biased region" description="Basic and acidic residues" evidence="7">
    <location>
        <begin position="256"/>
        <end position="299"/>
    </location>
</feature>
<evidence type="ECO:0000259" key="8">
    <source>
        <dbReference type="PROSITE" id="PS50033"/>
    </source>
</evidence>
<feature type="compositionally biased region" description="Polar residues" evidence="7">
    <location>
        <begin position="458"/>
        <end position="468"/>
    </location>
</feature>
<feature type="compositionally biased region" description="Polar residues" evidence="7">
    <location>
        <begin position="189"/>
        <end position="201"/>
    </location>
</feature>
<comment type="caution">
    <text evidence="9">The sequence shown here is derived from an EMBL/GenBank/DDBJ whole genome shotgun (WGS) entry which is preliminary data.</text>
</comment>
<feature type="domain" description="UBX" evidence="8">
    <location>
        <begin position="317"/>
        <end position="395"/>
    </location>
</feature>
<name>A0A8J4Y9S2_CHIOP</name>
<feature type="compositionally biased region" description="Low complexity" evidence="7">
    <location>
        <begin position="146"/>
        <end position="160"/>
    </location>
</feature>
<reference evidence="9" key="1">
    <citation type="submission" date="2020-07" db="EMBL/GenBank/DDBJ databases">
        <title>The High-quality genome of the commercially important snow crab, Chionoecetes opilio.</title>
        <authorList>
            <person name="Jeong J.-H."/>
            <person name="Ryu S."/>
        </authorList>
    </citation>
    <scope>NUCLEOTIDE SEQUENCE</scope>
    <source>
        <strain evidence="9">MADBK_172401_WGS</strain>
        <tissue evidence="9">Digestive gland</tissue>
    </source>
</reference>
<dbReference type="OrthoDB" id="2445133at2759"/>
<feature type="region of interest" description="Disordered" evidence="7">
    <location>
        <begin position="115"/>
        <end position="320"/>
    </location>
</feature>
<feature type="compositionally biased region" description="Low complexity" evidence="7">
    <location>
        <begin position="119"/>
        <end position="134"/>
    </location>
</feature>
<keyword evidence="10" id="KW-1185">Reference proteome</keyword>
<gene>
    <name evidence="9" type="primary">UBXN4</name>
    <name evidence="9" type="ORF">GWK47_049711</name>
</gene>